<dbReference type="SUPFAM" id="SSF53335">
    <property type="entry name" value="S-adenosyl-L-methionine-dependent methyltransferases"/>
    <property type="match status" value="1"/>
</dbReference>
<gene>
    <name evidence="2" type="ORF">K7432_011510</name>
</gene>
<dbReference type="InterPro" id="IPR029063">
    <property type="entry name" value="SAM-dependent_MTases_sf"/>
</dbReference>
<dbReference type="PANTHER" id="PTHR43861:SF1">
    <property type="entry name" value="TRANS-ACONITATE 2-METHYLTRANSFERASE"/>
    <property type="match status" value="1"/>
</dbReference>
<comment type="caution">
    <text evidence="2">The sequence shown here is derived from an EMBL/GenBank/DDBJ whole genome shotgun (WGS) entry which is preliminary data.</text>
</comment>
<accession>A0ABR2VTS0</accession>
<protein>
    <recommendedName>
        <fullName evidence="1">Methyltransferase type 11 domain-containing protein</fullName>
    </recommendedName>
</protein>
<dbReference type="CDD" id="cd02440">
    <property type="entry name" value="AdoMet_MTases"/>
    <property type="match status" value="1"/>
</dbReference>
<dbReference type="Proteomes" id="UP001479436">
    <property type="component" value="Unassembled WGS sequence"/>
</dbReference>
<evidence type="ECO:0000313" key="2">
    <source>
        <dbReference type="EMBL" id="KAK9701911.1"/>
    </source>
</evidence>
<name>A0ABR2VTS0_9FUNG</name>
<feature type="domain" description="Methyltransferase type 11" evidence="1">
    <location>
        <begin position="38"/>
        <end position="130"/>
    </location>
</feature>
<dbReference type="PANTHER" id="PTHR43861">
    <property type="entry name" value="TRANS-ACONITATE 2-METHYLTRANSFERASE-RELATED"/>
    <property type="match status" value="1"/>
</dbReference>
<reference evidence="2 3" key="1">
    <citation type="submission" date="2023-04" db="EMBL/GenBank/DDBJ databases">
        <title>Genome of Basidiobolus ranarum AG-B5.</title>
        <authorList>
            <person name="Stajich J.E."/>
            <person name="Carter-House D."/>
            <person name="Gryganskyi A."/>
        </authorList>
    </citation>
    <scope>NUCLEOTIDE SEQUENCE [LARGE SCALE GENOMIC DNA]</scope>
    <source>
        <strain evidence="2 3">AG-B5</strain>
    </source>
</reference>
<sequence length="253" mass="28349">MNSQSWSPNNYATHANFVPNLTTDVVNLLNPSPDWTLLDLGCGDGVLTKKLQNHCKKVVGVDSSPEMIEAARQLGCRNISVMDGHMLGEDKFEDKFDAVFSNAALHWMKKDPAAVIRGVHDILKTDGKFVGEMGGHLNCHELHSALINAVNKRGGNGVELSPWFFPTLEEYAQLLQSNGFRVERIELVPRITPLPTDVSGWVKTFGGSFLSPFDEATQAEIVQEIMDFLRPVCYRNNEWSVMYVRLRFVAVRE</sequence>
<organism evidence="2 3">
    <name type="scientific">Basidiobolus ranarum</name>
    <dbReference type="NCBI Taxonomy" id="34480"/>
    <lineage>
        <taxon>Eukaryota</taxon>
        <taxon>Fungi</taxon>
        <taxon>Fungi incertae sedis</taxon>
        <taxon>Zoopagomycota</taxon>
        <taxon>Entomophthoromycotina</taxon>
        <taxon>Basidiobolomycetes</taxon>
        <taxon>Basidiobolales</taxon>
        <taxon>Basidiobolaceae</taxon>
        <taxon>Basidiobolus</taxon>
    </lineage>
</organism>
<dbReference type="Gene3D" id="3.40.50.150">
    <property type="entry name" value="Vaccinia Virus protein VP39"/>
    <property type="match status" value="1"/>
</dbReference>
<keyword evidence="3" id="KW-1185">Reference proteome</keyword>
<proteinExistence type="predicted"/>
<dbReference type="EMBL" id="JASJQH010007772">
    <property type="protein sequence ID" value="KAK9701911.1"/>
    <property type="molecule type" value="Genomic_DNA"/>
</dbReference>
<dbReference type="InterPro" id="IPR013216">
    <property type="entry name" value="Methyltransf_11"/>
</dbReference>
<evidence type="ECO:0000313" key="3">
    <source>
        <dbReference type="Proteomes" id="UP001479436"/>
    </source>
</evidence>
<dbReference type="Pfam" id="PF08241">
    <property type="entry name" value="Methyltransf_11"/>
    <property type="match status" value="1"/>
</dbReference>
<evidence type="ECO:0000259" key="1">
    <source>
        <dbReference type="Pfam" id="PF08241"/>
    </source>
</evidence>